<feature type="binding site" evidence="9">
    <location>
        <position position="40"/>
    </location>
    <ligand>
        <name>[4Fe-4S] cluster</name>
        <dbReference type="ChEBI" id="CHEBI:49883"/>
        <label>1</label>
    </ligand>
</feature>
<dbReference type="GO" id="GO:0016992">
    <property type="term" value="F:lipoate synthase activity"/>
    <property type="evidence" value="ECO:0007669"/>
    <property type="project" value="UniProtKB-UniRule"/>
</dbReference>
<evidence type="ECO:0000256" key="8">
    <source>
        <dbReference type="ARBA" id="ARBA00047326"/>
    </source>
</evidence>
<dbReference type="SUPFAM" id="SSF102114">
    <property type="entry name" value="Radical SAM enzymes"/>
    <property type="match status" value="1"/>
</dbReference>
<comment type="subcellular location">
    <subcellularLocation>
        <location evidence="9">Cytoplasm</location>
    </subcellularLocation>
</comment>
<dbReference type="PANTHER" id="PTHR10949:SF0">
    <property type="entry name" value="LIPOYL SYNTHASE, MITOCHONDRIAL"/>
    <property type="match status" value="1"/>
</dbReference>
<keyword evidence="5 9" id="KW-0479">Metal-binding</keyword>
<comment type="cofactor">
    <cofactor evidence="9">
        <name>[4Fe-4S] cluster</name>
        <dbReference type="ChEBI" id="CHEBI:49883"/>
    </cofactor>
    <text evidence="9">Binds 2 [4Fe-4S] clusters per subunit. One cluster is coordinated with 3 cysteines and an exchangeable S-adenosyl-L-methionine.</text>
</comment>
<keyword evidence="1 9" id="KW-0004">4Fe-4S</keyword>
<dbReference type="InterPro" id="IPR003698">
    <property type="entry name" value="Lipoyl_synth"/>
</dbReference>
<dbReference type="NCBIfam" id="NF009544">
    <property type="entry name" value="PRK12928.1"/>
    <property type="match status" value="1"/>
</dbReference>
<feature type="binding site" evidence="9">
    <location>
        <position position="61"/>
    </location>
    <ligand>
        <name>[4Fe-4S] cluster</name>
        <dbReference type="ChEBI" id="CHEBI:49883"/>
        <label>2</label>
        <note>4Fe-4S-S-AdoMet</note>
    </ligand>
</feature>
<dbReference type="NCBIfam" id="NF004019">
    <property type="entry name" value="PRK05481.1"/>
    <property type="match status" value="1"/>
</dbReference>
<accession>A0A2T0BE10</accession>
<feature type="binding site" evidence="9">
    <location>
        <position position="35"/>
    </location>
    <ligand>
        <name>[4Fe-4S] cluster</name>
        <dbReference type="ChEBI" id="CHEBI:49883"/>
        <label>1</label>
    </ligand>
</feature>
<evidence type="ECO:0000256" key="6">
    <source>
        <dbReference type="ARBA" id="ARBA00023004"/>
    </source>
</evidence>
<dbReference type="SMART" id="SM00729">
    <property type="entry name" value="Elp3"/>
    <property type="match status" value="1"/>
</dbReference>
<feature type="binding site" evidence="9">
    <location>
        <position position="46"/>
    </location>
    <ligand>
        <name>[4Fe-4S] cluster</name>
        <dbReference type="ChEBI" id="CHEBI:49883"/>
        <label>1</label>
    </ligand>
</feature>
<evidence type="ECO:0000313" key="12">
    <source>
        <dbReference type="Proteomes" id="UP000237798"/>
    </source>
</evidence>
<sequence length="283" mass="32096">MQIRKPDWLKVKIRGGEISGEVKDILKRYSLNTVCREANCPNRMECFSSRTATFMILGKNCTRNCTFCNVTKAGPEQVDESEPFNVAQAVDKLELKHAVITSVTRDDLEDGGASHFARVVGEIKKLKKNVTIEVLIPDFRGDKISLKKVVDARPDVINHNVETTPRLYKEVRPMAVYSRSLELLDRVKIMDSSILTKSGFMLGLGEKREDVIQVMEDLRTVNCDILTIGQYLAPSLKHHPVVEYVHPRIFEEYREIGLKLGFKYVASSPLVRSSYHAEEALKN</sequence>
<evidence type="ECO:0000256" key="5">
    <source>
        <dbReference type="ARBA" id="ARBA00022723"/>
    </source>
</evidence>
<dbReference type="PROSITE" id="PS51918">
    <property type="entry name" value="RADICAL_SAM"/>
    <property type="match status" value="1"/>
</dbReference>
<dbReference type="EC" id="2.8.1.8" evidence="9"/>
<comment type="similarity">
    <text evidence="9">Belongs to the radical SAM superfamily. Lipoyl synthase family.</text>
</comment>
<dbReference type="SFLD" id="SFLDF00271">
    <property type="entry name" value="lipoyl_synthase"/>
    <property type="match status" value="1"/>
</dbReference>
<gene>
    <name evidence="11" type="primary">lipA_2</name>
    <name evidence="9" type="synonym">lipA</name>
    <name evidence="11" type="ORF">CLLU_29620</name>
</gene>
<evidence type="ECO:0000256" key="4">
    <source>
        <dbReference type="ARBA" id="ARBA00022691"/>
    </source>
</evidence>
<keyword evidence="3 9" id="KW-0808">Transferase</keyword>
<feature type="binding site" evidence="9">
    <location>
        <position position="68"/>
    </location>
    <ligand>
        <name>[4Fe-4S] cluster</name>
        <dbReference type="ChEBI" id="CHEBI:49883"/>
        <label>2</label>
        <note>4Fe-4S-S-AdoMet</note>
    </ligand>
</feature>
<feature type="domain" description="Radical SAM core" evidence="10">
    <location>
        <begin position="47"/>
        <end position="263"/>
    </location>
</feature>
<dbReference type="InterPro" id="IPR006638">
    <property type="entry name" value="Elp3/MiaA/NifB-like_rSAM"/>
</dbReference>
<feature type="binding site" evidence="9">
    <location>
        <position position="274"/>
    </location>
    <ligand>
        <name>[4Fe-4S] cluster</name>
        <dbReference type="ChEBI" id="CHEBI:49883"/>
        <label>1</label>
    </ligand>
</feature>
<evidence type="ECO:0000256" key="7">
    <source>
        <dbReference type="ARBA" id="ARBA00023014"/>
    </source>
</evidence>
<dbReference type="GO" id="GO:0005737">
    <property type="term" value="C:cytoplasm"/>
    <property type="evidence" value="ECO:0007669"/>
    <property type="project" value="UniProtKB-SubCell"/>
</dbReference>
<name>A0A2T0BE10_9CLOT</name>
<comment type="function">
    <text evidence="9">Catalyzes the radical-mediated insertion of two sulfur atoms into the C-6 and C-8 positions of the octanoyl moiety bound to the lipoyl domains of lipoate-dependent enzymes, thereby converting the octanoylated domains into lipoylated derivatives.</text>
</comment>
<keyword evidence="7 9" id="KW-0411">Iron-sulfur</keyword>
<dbReference type="AlphaFoldDB" id="A0A2T0BE10"/>
<dbReference type="HAMAP" id="MF_00206">
    <property type="entry name" value="Lipoyl_synth"/>
    <property type="match status" value="1"/>
</dbReference>
<dbReference type="GO" id="GO:0009249">
    <property type="term" value="P:protein lipoylation"/>
    <property type="evidence" value="ECO:0007669"/>
    <property type="project" value="UniProtKB-UniRule"/>
</dbReference>
<organism evidence="11 12">
    <name type="scientific">Clostridium luticellarii</name>
    <dbReference type="NCBI Taxonomy" id="1691940"/>
    <lineage>
        <taxon>Bacteria</taxon>
        <taxon>Bacillati</taxon>
        <taxon>Bacillota</taxon>
        <taxon>Clostridia</taxon>
        <taxon>Eubacteriales</taxon>
        <taxon>Clostridiaceae</taxon>
        <taxon>Clostridium</taxon>
    </lineage>
</organism>
<dbReference type="Pfam" id="PF04055">
    <property type="entry name" value="Radical_SAM"/>
    <property type="match status" value="1"/>
</dbReference>
<evidence type="ECO:0000256" key="3">
    <source>
        <dbReference type="ARBA" id="ARBA00022679"/>
    </source>
</evidence>
<dbReference type="Proteomes" id="UP000237798">
    <property type="component" value="Unassembled WGS sequence"/>
</dbReference>
<comment type="pathway">
    <text evidence="9">Protein modification; protein lipoylation via endogenous pathway; protein N(6)-(lipoyl)lysine from octanoyl-[acyl-carrier-protein]: step 2/2.</text>
</comment>
<dbReference type="NCBIfam" id="TIGR00510">
    <property type="entry name" value="lipA"/>
    <property type="match status" value="1"/>
</dbReference>
<evidence type="ECO:0000256" key="9">
    <source>
        <dbReference type="HAMAP-Rule" id="MF_00206"/>
    </source>
</evidence>
<dbReference type="InterPro" id="IPR013785">
    <property type="entry name" value="Aldolase_TIM"/>
</dbReference>
<dbReference type="PANTHER" id="PTHR10949">
    <property type="entry name" value="LIPOYL SYNTHASE"/>
    <property type="match status" value="1"/>
</dbReference>
<comment type="caution">
    <text evidence="11">The sequence shown here is derived from an EMBL/GenBank/DDBJ whole genome shotgun (WGS) entry which is preliminary data.</text>
</comment>
<evidence type="ECO:0000256" key="2">
    <source>
        <dbReference type="ARBA" id="ARBA00022490"/>
    </source>
</evidence>
<evidence type="ECO:0000259" key="10">
    <source>
        <dbReference type="PROSITE" id="PS51918"/>
    </source>
</evidence>
<dbReference type="InterPro" id="IPR058240">
    <property type="entry name" value="rSAM_sf"/>
</dbReference>
<dbReference type="RefSeq" id="WP_106010538.1">
    <property type="nucleotide sequence ID" value="NZ_JALCPJ010000004.1"/>
</dbReference>
<proteinExistence type="inferred from homology"/>
<evidence type="ECO:0000313" key="11">
    <source>
        <dbReference type="EMBL" id="PRR82057.1"/>
    </source>
</evidence>
<protein>
    <recommendedName>
        <fullName evidence="9">Lipoyl synthase</fullName>
        <ecNumber evidence="9">2.8.1.8</ecNumber>
    </recommendedName>
    <alternativeName>
        <fullName evidence="9">Lip-syn</fullName>
        <shortName evidence="9">LS</shortName>
    </alternativeName>
    <alternativeName>
        <fullName evidence="9">Lipoate synthase</fullName>
    </alternativeName>
    <alternativeName>
        <fullName evidence="9">Lipoic acid synthase</fullName>
    </alternativeName>
    <alternativeName>
        <fullName evidence="9">Sulfur insertion protein LipA</fullName>
    </alternativeName>
</protein>
<dbReference type="FunFam" id="3.20.20.70:FF:000040">
    <property type="entry name" value="Lipoyl synthase"/>
    <property type="match status" value="1"/>
</dbReference>
<keyword evidence="4 9" id="KW-0949">S-adenosyl-L-methionine</keyword>
<keyword evidence="6 9" id="KW-0408">Iron</keyword>
<dbReference type="InterPro" id="IPR007197">
    <property type="entry name" value="rSAM"/>
</dbReference>
<keyword evidence="12" id="KW-1185">Reference proteome</keyword>
<comment type="catalytic activity">
    <reaction evidence="8 9">
        <text>[[Fe-S] cluster scaffold protein carrying a second [4Fe-4S](2+) cluster] + N(6)-octanoyl-L-lysyl-[protein] + 2 oxidized [2Fe-2S]-[ferredoxin] + 2 S-adenosyl-L-methionine + 4 H(+) = [[Fe-S] cluster scaffold protein] + N(6)-[(R)-dihydrolipoyl]-L-lysyl-[protein] + 4 Fe(3+) + 2 hydrogen sulfide + 2 5'-deoxyadenosine + 2 L-methionine + 2 reduced [2Fe-2S]-[ferredoxin]</text>
        <dbReference type="Rhea" id="RHEA:16585"/>
        <dbReference type="Rhea" id="RHEA-COMP:9928"/>
        <dbReference type="Rhea" id="RHEA-COMP:10000"/>
        <dbReference type="Rhea" id="RHEA-COMP:10001"/>
        <dbReference type="Rhea" id="RHEA-COMP:10475"/>
        <dbReference type="Rhea" id="RHEA-COMP:14568"/>
        <dbReference type="Rhea" id="RHEA-COMP:14569"/>
        <dbReference type="ChEBI" id="CHEBI:15378"/>
        <dbReference type="ChEBI" id="CHEBI:17319"/>
        <dbReference type="ChEBI" id="CHEBI:29034"/>
        <dbReference type="ChEBI" id="CHEBI:29919"/>
        <dbReference type="ChEBI" id="CHEBI:33722"/>
        <dbReference type="ChEBI" id="CHEBI:33737"/>
        <dbReference type="ChEBI" id="CHEBI:33738"/>
        <dbReference type="ChEBI" id="CHEBI:57844"/>
        <dbReference type="ChEBI" id="CHEBI:59789"/>
        <dbReference type="ChEBI" id="CHEBI:78809"/>
        <dbReference type="ChEBI" id="CHEBI:83100"/>
        <dbReference type="EC" id="2.8.1.8"/>
    </reaction>
</comment>
<feature type="binding site" evidence="9">
    <location>
        <position position="65"/>
    </location>
    <ligand>
        <name>[4Fe-4S] cluster</name>
        <dbReference type="ChEBI" id="CHEBI:49883"/>
        <label>2</label>
        <note>4Fe-4S-S-AdoMet</note>
    </ligand>
</feature>
<reference evidence="11 12" key="1">
    <citation type="submission" date="2018-03" db="EMBL/GenBank/DDBJ databases">
        <title>Genome sequence of Clostridium luticellarii DSM 29923.</title>
        <authorList>
            <person name="Poehlein A."/>
            <person name="Daniel R."/>
        </authorList>
    </citation>
    <scope>NUCLEOTIDE SEQUENCE [LARGE SCALE GENOMIC DNA]</scope>
    <source>
        <strain evidence="11 12">DSM 29923</strain>
    </source>
</reference>
<dbReference type="PIRSF" id="PIRSF005963">
    <property type="entry name" value="Lipoyl_synth"/>
    <property type="match status" value="1"/>
</dbReference>
<dbReference type="UniPathway" id="UPA00538">
    <property type="reaction ID" value="UER00593"/>
</dbReference>
<dbReference type="SFLD" id="SFLDG01058">
    <property type="entry name" value="lipoyl_synthase_like"/>
    <property type="match status" value="1"/>
</dbReference>
<dbReference type="GO" id="GO:0051539">
    <property type="term" value="F:4 iron, 4 sulfur cluster binding"/>
    <property type="evidence" value="ECO:0007669"/>
    <property type="project" value="UniProtKB-UniRule"/>
</dbReference>
<dbReference type="OrthoDB" id="9787898at2"/>
<keyword evidence="2 9" id="KW-0963">Cytoplasm</keyword>
<dbReference type="CDD" id="cd01335">
    <property type="entry name" value="Radical_SAM"/>
    <property type="match status" value="1"/>
</dbReference>
<dbReference type="SFLD" id="SFLDS00029">
    <property type="entry name" value="Radical_SAM"/>
    <property type="match status" value="1"/>
</dbReference>
<dbReference type="EMBL" id="PVXP01000060">
    <property type="protein sequence ID" value="PRR82057.1"/>
    <property type="molecule type" value="Genomic_DNA"/>
</dbReference>
<evidence type="ECO:0000256" key="1">
    <source>
        <dbReference type="ARBA" id="ARBA00022485"/>
    </source>
</evidence>
<dbReference type="Gene3D" id="3.20.20.70">
    <property type="entry name" value="Aldolase class I"/>
    <property type="match status" value="1"/>
</dbReference>
<dbReference type="GO" id="GO:0046872">
    <property type="term" value="F:metal ion binding"/>
    <property type="evidence" value="ECO:0007669"/>
    <property type="project" value="UniProtKB-KW"/>
</dbReference>